<dbReference type="FunFam" id="3.40.50.300:FF:000006">
    <property type="entry name" value="DNA-binding transcriptional regulator NtrC"/>
    <property type="match status" value="1"/>
</dbReference>
<keyword evidence="10" id="KW-1185">Reference proteome</keyword>
<dbReference type="RefSeq" id="WP_103921954.1">
    <property type="nucleotide sequence ID" value="NZ_FMSV02000549.1"/>
</dbReference>
<dbReference type="CDD" id="cd00009">
    <property type="entry name" value="AAA"/>
    <property type="match status" value="1"/>
</dbReference>
<evidence type="ECO:0000259" key="8">
    <source>
        <dbReference type="PROSITE" id="PS50110"/>
    </source>
</evidence>
<dbReference type="EMBL" id="FMSV02000549">
    <property type="protein sequence ID" value="SEH08412.1"/>
    <property type="molecule type" value="Genomic_DNA"/>
</dbReference>
<dbReference type="PANTHER" id="PTHR32071">
    <property type="entry name" value="TRANSCRIPTIONAL REGULATORY PROTEIN"/>
    <property type="match status" value="1"/>
</dbReference>
<dbReference type="InterPro" id="IPR027417">
    <property type="entry name" value="P-loop_NTPase"/>
</dbReference>
<keyword evidence="1" id="KW-0547">Nucleotide-binding</keyword>
<dbReference type="SMART" id="SM00448">
    <property type="entry name" value="REC"/>
    <property type="match status" value="1"/>
</dbReference>
<dbReference type="GO" id="GO:0043565">
    <property type="term" value="F:sequence-specific DNA binding"/>
    <property type="evidence" value="ECO:0007669"/>
    <property type="project" value="InterPro"/>
</dbReference>
<evidence type="ECO:0000259" key="7">
    <source>
        <dbReference type="PROSITE" id="PS50045"/>
    </source>
</evidence>
<sequence>MQKPALLLIDDDLLISESLAFMLRADFEVRITPTREEARKLLQNLPVMPNLALVDLGLPPDPHSPEEGFAMVSELLAFNPKIKILVLSGQDSQKNVQHALSLGAVDFIPKPCDMDLLKTRLNHQWMIFSAEQHKIQDKQEEKTGDCGLIGESDTMQVLFSQVRQFADSPFPVLVMGESGSGKELVAQCLHTQSAHNKESCMTINCAAFTPELLDAQLFGHAKGAYTGAGTARTGFFEEADKGSLILDEIGEMPMELQSKLLRVLENGEYYRLGETRVRKSTARIIASTNRDLREEVRNGRFRSDLYHRLSVLTMQVPPLSERGVDKNLLLAYFQQYYADMGVKFQLDEDAQACWQYYSFPGNVRELRNIVIRLGAKYPNQMLNTTQVQAEFDTEQVLQSQPEQDVDAQILEQINEGDFSLDNTLQEWERRYIDAALGCTEGNLSQAARMLGINRTTLYSKMQRFNRLDD</sequence>
<dbReference type="Pfam" id="PF00072">
    <property type="entry name" value="Response_reg"/>
    <property type="match status" value="1"/>
</dbReference>
<dbReference type="PROSITE" id="PS00676">
    <property type="entry name" value="SIGMA54_INTERACT_2"/>
    <property type="match status" value="1"/>
</dbReference>
<dbReference type="Gene3D" id="1.10.10.60">
    <property type="entry name" value="Homeodomain-like"/>
    <property type="match status" value="1"/>
</dbReference>
<dbReference type="PROSITE" id="PS50045">
    <property type="entry name" value="SIGMA54_INTERACT_4"/>
    <property type="match status" value="1"/>
</dbReference>
<dbReference type="OrthoDB" id="5288224at2"/>
<dbReference type="PROSITE" id="PS00688">
    <property type="entry name" value="SIGMA54_INTERACT_3"/>
    <property type="match status" value="1"/>
</dbReference>
<dbReference type="Gene3D" id="3.40.50.300">
    <property type="entry name" value="P-loop containing nucleotide triphosphate hydrolases"/>
    <property type="match status" value="1"/>
</dbReference>
<feature type="domain" description="Response regulatory" evidence="8">
    <location>
        <begin position="5"/>
        <end position="125"/>
    </location>
</feature>
<dbReference type="AlphaFoldDB" id="A0A1H6FEC1"/>
<dbReference type="SUPFAM" id="SSF52540">
    <property type="entry name" value="P-loop containing nucleoside triphosphate hydrolases"/>
    <property type="match status" value="1"/>
</dbReference>
<dbReference type="InterPro" id="IPR002197">
    <property type="entry name" value="HTH_Fis"/>
</dbReference>
<dbReference type="InterPro" id="IPR058031">
    <property type="entry name" value="AAA_lid_NorR"/>
</dbReference>
<accession>A0A1H6FEC1</accession>
<dbReference type="Pfam" id="PF00158">
    <property type="entry name" value="Sigma54_activat"/>
    <property type="match status" value="1"/>
</dbReference>
<evidence type="ECO:0000256" key="6">
    <source>
        <dbReference type="PROSITE-ProRule" id="PRU00169"/>
    </source>
</evidence>
<evidence type="ECO:0000256" key="5">
    <source>
        <dbReference type="ARBA" id="ARBA00023163"/>
    </source>
</evidence>
<dbReference type="CDD" id="cd00156">
    <property type="entry name" value="REC"/>
    <property type="match status" value="1"/>
</dbReference>
<feature type="domain" description="Sigma-54 factor interaction" evidence="7">
    <location>
        <begin position="148"/>
        <end position="375"/>
    </location>
</feature>
<keyword evidence="6" id="KW-0597">Phosphoprotein</keyword>
<dbReference type="InterPro" id="IPR025943">
    <property type="entry name" value="Sigma_54_int_dom_ATP-bd_2"/>
</dbReference>
<dbReference type="InterPro" id="IPR009057">
    <property type="entry name" value="Homeodomain-like_sf"/>
</dbReference>
<evidence type="ECO:0000313" key="9">
    <source>
        <dbReference type="EMBL" id="SEH08412.1"/>
    </source>
</evidence>
<dbReference type="GO" id="GO:0005524">
    <property type="term" value="F:ATP binding"/>
    <property type="evidence" value="ECO:0007669"/>
    <property type="project" value="UniProtKB-KW"/>
</dbReference>
<protein>
    <submittedName>
        <fullName evidence="9">Transcriptional regulatory protein ZraR</fullName>
    </submittedName>
</protein>
<dbReference type="InterPro" id="IPR011006">
    <property type="entry name" value="CheY-like_superfamily"/>
</dbReference>
<dbReference type="Proteomes" id="UP000236724">
    <property type="component" value="Unassembled WGS sequence"/>
</dbReference>
<dbReference type="Pfam" id="PF02954">
    <property type="entry name" value="HTH_8"/>
    <property type="match status" value="1"/>
</dbReference>
<dbReference type="Gene3D" id="1.10.8.60">
    <property type="match status" value="1"/>
</dbReference>
<keyword evidence="2" id="KW-0067">ATP-binding</keyword>
<dbReference type="InterPro" id="IPR001789">
    <property type="entry name" value="Sig_transdc_resp-reg_receiver"/>
</dbReference>
<dbReference type="GO" id="GO:0000160">
    <property type="term" value="P:phosphorelay signal transduction system"/>
    <property type="evidence" value="ECO:0007669"/>
    <property type="project" value="InterPro"/>
</dbReference>
<keyword evidence="3" id="KW-0805">Transcription regulation</keyword>
<dbReference type="InterPro" id="IPR025944">
    <property type="entry name" value="Sigma_54_int_dom_CS"/>
</dbReference>
<dbReference type="InterPro" id="IPR002078">
    <property type="entry name" value="Sigma_54_int"/>
</dbReference>
<evidence type="ECO:0000256" key="3">
    <source>
        <dbReference type="ARBA" id="ARBA00023015"/>
    </source>
</evidence>
<evidence type="ECO:0000256" key="1">
    <source>
        <dbReference type="ARBA" id="ARBA00022741"/>
    </source>
</evidence>
<dbReference type="PROSITE" id="PS50110">
    <property type="entry name" value="RESPONSE_REGULATORY"/>
    <property type="match status" value="1"/>
</dbReference>
<proteinExistence type="predicted"/>
<evidence type="ECO:0000313" key="10">
    <source>
        <dbReference type="Proteomes" id="UP000236724"/>
    </source>
</evidence>
<dbReference type="SUPFAM" id="SSF46689">
    <property type="entry name" value="Homeodomain-like"/>
    <property type="match status" value="1"/>
</dbReference>
<dbReference type="PANTHER" id="PTHR32071:SF121">
    <property type="entry name" value="SIGMA L-DEPENDENT TRANSCRIPTIONAL REGULATOR YQIR-RELATED"/>
    <property type="match status" value="1"/>
</dbReference>
<dbReference type="PROSITE" id="PS00675">
    <property type="entry name" value="SIGMA54_INTERACT_1"/>
    <property type="match status" value="1"/>
</dbReference>
<keyword evidence="5" id="KW-0804">Transcription</keyword>
<evidence type="ECO:0000256" key="4">
    <source>
        <dbReference type="ARBA" id="ARBA00023125"/>
    </source>
</evidence>
<reference evidence="9 10" key="1">
    <citation type="submission" date="2016-10" db="EMBL/GenBank/DDBJ databases">
        <authorList>
            <person name="de Groot N.N."/>
        </authorList>
    </citation>
    <scope>NUCLEOTIDE SEQUENCE [LARGE SCALE GENOMIC DNA]</scope>
    <source>
        <strain evidence="9">MBHS1</strain>
    </source>
</reference>
<dbReference type="Gene3D" id="3.40.50.2300">
    <property type="match status" value="1"/>
</dbReference>
<feature type="modified residue" description="4-aspartylphosphate" evidence="6">
    <location>
        <position position="55"/>
    </location>
</feature>
<dbReference type="InterPro" id="IPR003593">
    <property type="entry name" value="AAA+_ATPase"/>
</dbReference>
<keyword evidence="4" id="KW-0238">DNA-binding</keyword>
<dbReference type="PRINTS" id="PR01590">
    <property type="entry name" value="HTHFIS"/>
</dbReference>
<name>A0A1H6FEC1_9GAMM</name>
<dbReference type="InterPro" id="IPR025662">
    <property type="entry name" value="Sigma_54_int_dom_ATP-bd_1"/>
</dbReference>
<dbReference type="SMART" id="SM00382">
    <property type="entry name" value="AAA"/>
    <property type="match status" value="1"/>
</dbReference>
<evidence type="ECO:0000256" key="2">
    <source>
        <dbReference type="ARBA" id="ARBA00022840"/>
    </source>
</evidence>
<dbReference type="Pfam" id="PF25601">
    <property type="entry name" value="AAA_lid_14"/>
    <property type="match status" value="1"/>
</dbReference>
<gene>
    <name evidence="9" type="primary">zraR_5</name>
    <name evidence="9" type="ORF">MBHS_04304</name>
</gene>
<dbReference type="SUPFAM" id="SSF52172">
    <property type="entry name" value="CheY-like"/>
    <property type="match status" value="1"/>
</dbReference>
<dbReference type="GO" id="GO:0006355">
    <property type="term" value="P:regulation of DNA-templated transcription"/>
    <property type="evidence" value="ECO:0007669"/>
    <property type="project" value="InterPro"/>
</dbReference>
<organism evidence="9 10">
    <name type="scientific">Candidatus Venteria ishoeyi</name>
    <dbReference type="NCBI Taxonomy" id="1899563"/>
    <lineage>
        <taxon>Bacteria</taxon>
        <taxon>Pseudomonadati</taxon>
        <taxon>Pseudomonadota</taxon>
        <taxon>Gammaproteobacteria</taxon>
        <taxon>Thiotrichales</taxon>
        <taxon>Thiotrichaceae</taxon>
        <taxon>Venteria</taxon>
    </lineage>
</organism>